<reference evidence="2" key="1">
    <citation type="submission" date="2023-03" db="EMBL/GenBank/DDBJ databases">
        <title>Massive genome expansion in bonnet fungi (Mycena s.s.) driven by repeated elements and novel gene families across ecological guilds.</title>
        <authorList>
            <consortium name="Lawrence Berkeley National Laboratory"/>
            <person name="Harder C.B."/>
            <person name="Miyauchi S."/>
            <person name="Viragh M."/>
            <person name="Kuo A."/>
            <person name="Thoen E."/>
            <person name="Andreopoulos B."/>
            <person name="Lu D."/>
            <person name="Skrede I."/>
            <person name="Drula E."/>
            <person name="Henrissat B."/>
            <person name="Morin E."/>
            <person name="Kohler A."/>
            <person name="Barry K."/>
            <person name="LaButti K."/>
            <person name="Morin E."/>
            <person name="Salamov A."/>
            <person name="Lipzen A."/>
            <person name="Mereny Z."/>
            <person name="Hegedus B."/>
            <person name="Baldrian P."/>
            <person name="Stursova M."/>
            <person name="Weitz H."/>
            <person name="Taylor A."/>
            <person name="Grigoriev I.V."/>
            <person name="Nagy L.G."/>
            <person name="Martin F."/>
            <person name="Kauserud H."/>
        </authorList>
    </citation>
    <scope>NUCLEOTIDE SEQUENCE</scope>
    <source>
        <strain evidence="2">CBHHK188m</strain>
    </source>
</reference>
<dbReference type="AlphaFoldDB" id="A0AAD7J1H5"/>
<evidence type="ECO:0008006" key="4">
    <source>
        <dbReference type="Google" id="ProtNLM"/>
    </source>
</evidence>
<gene>
    <name evidence="2" type="ORF">DFH07DRAFT_695643</name>
</gene>
<evidence type="ECO:0000313" key="3">
    <source>
        <dbReference type="Proteomes" id="UP001215280"/>
    </source>
</evidence>
<feature type="compositionally biased region" description="Polar residues" evidence="1">
    <location>
        <begin position="31"/>
        <end position="41"/>
    </location>
</feature>
<evidence type="ECO:0000256" key="1">
    <source>
        <dbReference type="SAM" id="MobiDB-lite"/>
    </source>
</evidence>
<organism evidence="2 3">
    <name type="scientific">Mycena maculata</name>
    <dbReference type="NCBI Taxonomy" id="230809"/>
    <lineage>
        <taxon>Eukaryota</taxon>
        <taxon>Fungi</taxon>
        <taxon>Dikarya</taxon>
        <taxon>Basidiomycota</taxon>
        <taxon>Agaricomycotina</taxon>
        <taxon>Agaricomycetes</taxon>
        <taxon>Agaricomycetidae</taxon>
        <taxon>Agaricales</taxon>
        <taxon>Marasmiineae</taxon>
        <taxon>Mycenaceae</taxon>
        <taxon>Mycena</taxon>
    </lineage>
</organism>
<comment type="caution">
    <text evidence="2">The sequence shown here is derived from an EMBL/GenBank/DDBJ whole genome shotgun (WGS) entry which is preliminary data.</text>
</comment>
<dbReference type="EMBL" id="JARJLG010000065">
    <property type="protein sequence ID" value="KAJ7755053.1"/>
    <property type="molecule type" value="Genomic_DNA"/>
</dbReference>
<dbReference type="SUPFAM" id="SSF56219">
    <property type="entry name" value="DNase I-like"/>
    <property type="match status" value="1"/>
</dbReference>
<evidence type="ECO:0000313" key="2">
    <source>
        <dbReference type="EMBL" id="KAJ7755053.1"/>
    </source>
</evidence>
<keyword evidence="3" id="KW-1185">Reference proteome</keyword>
<dbReference type="Gene3D" id="3.60.10.10">
    <property type="entry name" value="Endonuclease/exonuclease/phosphatase"/>
    <property type="match status" value="1"/>
</dbReference>
<name>A0AAD7J1H5_9AGAR</name>
<feature type="non-terminal residue" evidence="2">
    <location>
        <position position="137"/>
    </location>
</feature>
<dbReference type="Proteomes" id="UP001215280">
    <property type="component" value="Unassembled WGS sequence"/>
</dbReference>
<protein>
    <recommendedName>
        <fullName evidence="4">Endonuclease/exonuclease/phosphatase domain-containing protein</fullName>
    </recommendedName>
</protein>
<sequence length="137" mass="14894">SEVNPLTRCREALALCAANRAKPVASVGDVNAQTKQESPASSKLRRVSSDNMPKDARGTWLLETCEDSHLEILNGTSFEGDAPGQFTSFQPNGRAVVDYALFSREFTSMLPPKALQIIPVPAEWSDHAIIALFIPLP</sequence>
<accession>A0AAD7J1H5</accession>
<proteinExistence type="predicted"/>
<dbReference type="InterPro" id="IPR036691">
    <property type="entry name" value="Endo/exonu/phosph_ase_sf"/>
</dbReference>
<feature type="non-terminal residue" evidence="2">
    <location>
        <position position="1"/>
    </location>
</feature>
<feature type="region of interest" description="Disordered" evidence="1">
    <location>
        <begin position="28"/>
        <end position="55"/>
    </location>
</feature>